<dbReference type="Pfam" id="PF07735">
    <property type="entry name" value="FBA_2"/>
    <property type="match status" value="1"/>
</dbReference>
<dbReference type="InterPro" id="IPR001810">
    <property type="entry name" value="F-box_dom"/>
</dbReference>
<dbReference type="EMBL" id="PDUG01000001">
    <property type="protein sequence ID" value="PIC54940.1"/>
    <property type="molecule type" value="Genomic_DNA"/>
</dbReference>
<dbReference type="PANTHER" id="PTHR21503">
    <property type="entry name" value="F-BOX-CONTAINING HYPOTHETICAL PROTEIN C.ELEGANS"/>
    <property type="match status" value="1"/>
</dbReference>
<dbReference type="STRING" id="1611254.A0A2G5VTE3"/>
<dbReference type="Proteomes" id="UP000230233">
    <property type="component" value="Chromosome I"/>
</dbReference>
<keyword evidence="3" id="KW-1185">Reference proteome</keyword>
<gene>
    <name evidence="2" type="primary">Cnig_chr_I.g422</name>
    <name evidence="2" type="ORF">B9Z55_000422</name>
</gene>
<reference evidence="3" key="1">
    <citation type="submission" date="2017-10" db="EMBL/GenBank/DDBJ databases">
        <title>Rapid genome shrinkage in a self-fertile nematode reveals novel sperm competition proteins.</title>
        <authorList>
            <person name="Yin D."/>
            <person name="Schwarz E.M."/>
            <person name="Thomas C.G."/>
            <person name="Felde R.L."/>
            <person name="Korf I.F."/>
            <person name="Cutter A.D."/>
            <person name="Schartner C.M."/>
            <person name="Ralston E.J."/>
            <person name="Meyer B.J."/>
            <person name="Haag E.S."/>
        </authorList>
    </citation>
    <scope>NUCLEOTIDE SEQUENCE [LARGE SCALE GENOMIC DNA]</scope>
    <source>
        <strain evidence="3">JU1422</strain>
    </source>
</reference>
<feature type="domain" description="F-box" evidence="1">
    <location>
        <begin position="2"/>
        <end position="49"/>
    </location>
</feature>
<dbReference type="AlphaFoldDB" id="A0A2G5VTE3"/>
<protein>
    <recommendedName>
        <fullName evidence="1">F-box domain-containing protein</fullName>
    </recommendedName>
</protein>
<organism evidence="2 3">
    <name type="scientific">Caenorhabditis nigoni</name>
    <dbReference type="NCBI Taxonomy" id="1611254"/>
    <lineage>
        <taxon>Eukaryota</taxon>
        <taxon>Metazoa</taxon>
        <taxon>Ecdysozoa</taxon>
        <taxon>Nematoda</taxon>
        <taxon>Chromadorea</taxon>
        <taxon>Rhabditida</taxon>
        <taxon>Rhabditina</taxon>
        <taxon>Rhabditomorpha</taxon>
        <taxon>Rhabditoidea</taxon>
        <taxon>Rhabditidae</taxon>
        <taxon>Peloderinae</taxon>
        <taxon>Caenorhabditis</taxon>
    </lineage>
</organism>
<dbReference type="PANTHER" id="PTHR21503:SF8">
    <property type="entry name" value="F-BOX ASSOCIATED DOMAIN-CONTAINING PROTEIN-RELATED"/>
    <property type="match status" value="1"/>
</dbReference>
<name>A0A2G5VTE3_9PELO</name>
<accession>A0A2G5VTE3</accession>
<evidence type="ECO:0000313" key="3">
    <source>
        <dbReference type="Proteomes" id="UP000230233"/>
    </source>
</evidence>
<comment type="caution">
    <text evidence="2">The sequence shown here is derived from an EMBL/GenBank/DDBJ whole genome shotgun (WGS) entry which is preliminary data.</text>
</comment>
<evidence type="ECO:0000259" key="1">
    <source>
        <dbReference type="PROSITE" id="PS50181"/>
    </source>
</evidence>
<dbReference type="OrthoDB" id="5905106at2759"/>
<proteinExistence type="predicted"/>
<dbReference type="InterPro" id="IPR012885">
    <property type="entry name" value="F-box_Sdz-33"/>
</dbReference>
<sequence length="347" mass="40498">MPFPMLRTPFVVLTEVVSLLEPKEIVTVSFCSEKVRCLLKSHHQRRKPLEWILYMIYCDCWGRVDIAHPRDRKRKPLLSAKHISEAGHESEHGLIQMNGYKRGVSSNLPVLYFEDRVEGSKMIVDYVTDLFNKDIHGLVMDRNGIWAIEWINSRQENMLNGFELKKNGFELKKNDSNNWYGDAPFNYILGVKCASDYYIFEESASVNFRFDGQLGPGEHLSIDSNGHWVTLDNLMNFDFIQIVVEKSRISVPDLHSFLKHWRSGGSHRLTLLSLTFGTDRNFENFEEELELVETANVVDDRLSEEEMTRMLNGYTIQRNDGVKATIHFDTRYFVLIVWQDTVFQRFL</sequence>
<evidence type="ECO:0000313" key="2">
    <source>
        <dbReference type="EMBL" id="PIC54940.1"/>
    </source>
</evidence>
<dbReference type="PROSITE" id="PS50181">
    <property type="entry name" value="FBOX"/>
    <property type="match status" value="1"/>
</dbReference>